<name>A0A645A181_9ZZZZ</name>
<reference evidence="1" key="1">
    <citation type="submission" date="2019-08" db="EMBL/GenBank/DDBJ databases">
        <authorList>
            <person name="Kucharzyk K."/>
            <person name="Murdoch R.W."/>
            <person name="Higgins S."/>
            <person name="Loffler F."/>
        </authorList>
    </citation>
    <scope>NUCLEOTIDE SEQUENCE</scope>
</reference>
<accession>A0A645A181</accession>
<comment type="caution">
    <text evidence="1">The sequence shown here is derived from an EMBL/GenBank/DDBJ whole genome shotgun (WGS) entry which is preliminary data.</text>
</comment>
<organism evidence="1">
    <name type="scientific">bioreactor metagenome</name>
    <dbReference type="NCBI Taxonomy" id="1076179"/>
    <lineage>
        <taxon>unclassified sequences</taxon>
        <taxon>metagenomes</taxon>
        <taxon>ecological metagenomes</taxon>
    </lineage>
</organism>
<sequence>MDQLETFADDPRAPPAEDLAYLLRRGRGGNVVILGRAALQQVADCAADDIGFISGLLEVGYDIVNMGFHFKLILHLLPCGG</sequence>
<evidence type="ECO:0000313" key="1">
    <source>
        <dbReference type="EMBL" id="MPM46498.1"/>
    </source>
</evidence>
<protein>
    <submittedName>
        <fullName evidence="1">Uncharacterized protein</fullName>
    </submittedName>
</protein>
<dbReference type="AlphaFoldDB" id="A0A645A181"/>
<gene>
    <name evidence="1" type="ORF">SDC9_93201</name>
</gene>
<proteinExistence type="predicted"/>
<dbReference type="EMBL" id="VSSQ01011303">
    <property type="protein sequence ID" value="MPM46498.1"/>
    <property type="molecule type" value="Genomic_DNA"/>
</dbReference>